<gene>
    <name evidence="4" type="ORF">CYMTET_9738</name>
</gene>
<sequence length="349" mass="38654">MYELPFSFCSPTDSESTGAGADDDDVTVIPAIDVPLPASHSDVVDIVIRAADKAVTRTNTKISSIQKELKSPEEAEAYKTFGDALLLLPRKQWRRGLTEVEVANWAEYDEDGQPLKQNVPLDPELDFLQNAEEFFKKQRKILRALKNAESRLVAARKELASWEDYAATARDIQDDLKSDLDLKDSNLLDELYRIHDLLQAKGLIPKPRQTSISSVQPASLKKKYGADVDTFISPGGHEIVAGRSAKSNERVSFQLTKADQCWFHTANGIPGSHVLLRCAFNDATDEDIEVAARIAAFHSHAKENRKVEIMYCRGNQLRRPSGRGKRLGAVQVKGATSTIVVKPALPTDT</sequence>
<dbReference type="GO" id="GO:0043023">
    <property type="term" value="F:ribosomal large subunit binding"/>
    <property type="evidence" value="ECO:0007669"/>
    <property type="project" value="TreeGrafter"/>
</dbReference>
<dbReference type="GO" id="GO:0000049">
    <property type="term" value="F:tRNA binding"/>
    <property type="evidence" value="ECO:0007669"/>
    <property type="project" value="TreeGrafter"/>
</dbReference>
<protein>
    <recommendedName>
        <fullName evidence="3">NFACT RNA-binding domain-containing protein</fullName>
    </recommendedName>
</protein>
<evidence type="ECO:0000256" key="1">
    <source>
        <dbReference type="SAM" id="Coils"/>
    </source>
</evidence>
<evidence type="ECO:0000256" key="2">
    <source>
        <dbReference type="SAM" id="MobiDB-lite"/>
    </source>
</evidence>
<feature type="domain" description="NFACT RNA-binding" evidence="3">
    <location>
        <begin position="231"/>
        <end position="328"/>
    </location>
</feature>
<accession>A0AAE0GS52</accession>
<evidence type="ECO:0000313" key="4">
    <source>
        <dbReference type="EMBL" id="KAK3282531.1"/>
    </source>
</evidence>
<dbReference type="PANTHER" id="PTHR15239:SF6">
    <property type="entry name" value="RIBOSOME QUALITY CONTROL COMPLEX SUBUNIT NEMF"/>
    <property type="match status" value="1"/>
</dbReference>
<feature type="coiled-coil region" evidence="1">
    <location>
        <begin position="138"/>
        <end position="165"/>
    </location>
</feature>
<name>A0AAE0GS52_9CHLO</name>
<dbReference type="Pfam" id="PF05670">
    <property type="entry name" value="NFACT-R_1"/>
    <property type="match status" value="1"/>
</dbReference>
<feature type="region of interest" description="Disordered" evidence="2">
    <location>
        <begin position="1"/>
        <end position="24"/>
    </location>
</feature>
<comment type="caution">
    <text evidence="4">The sequence shown here is derived from an EMBL/GenBank/DDBJ whole genome shotgun (WGS) entry which is preliminary data.</text>
</comment>
<dbReference type="GO" id="GO:0072344">
    <property type="term" value="P:rescue of stalled ribosome"/>
    <property type="evidence" value="ECO:0007669"/>
    <property type="project" value="TreeGrafter"/>
</dbReference>
<dbReference type="InterPro" id="IPR008532">
    <property type="entry name" value="NFACT_RNA-bd"/>
</dbReference>
<dbReference type="EMBL" id="LGRX02003261">
    <property type="protein sequence ID" value="KAK3282531.1"/>
    <property type="molecule type" value="Genomic_DNA"/>
</dbReference>
<dbReference type="PANTHER" id="PTHR15239">
    <property type="entry name" value="NUCLEAR EXPORT MEDIATOR FACTOR NEMF"/>
    <property type="match status" value="1"/>
</dbReference>
<dbReference type="InterPro" id="IPR051608">
    <property type="entry name" value="RQC_Subunit_NEMF"/>
</dbReference>
<dbReference type="GO" id="GO:1990112">
    <property type="term" value="C:RQC complex"/>
    <property type="evidence" value="ECO:0007669"/>
    <property type="project" value="TreeGrafter"/>
</dbReference>
<evidence type="ECO:0000259" key="3">
    <source>
        <dbReference type="Pfam" id="PF05670"/>
    </source>
</evidence>
<dbReference type="AlphaFoldDB" id="A0AAE0GS52"/>
<evidence type="ECO:0000313" key="5">
    <source>
        <dbReference type="Proteomes" id="UP001190700"/>
    </source>
</evidence>
<reference evidence="4 5" key="1">
    <citation type="journal article" date="2015" name="Genome Biol. Evol.">
        <title>Comparative Genomics of a Bacterivorous Green Alga Reveals Evolutionary Causalities and Consequences of Phago-Mixotrophic Mode of Nutrition.</title>
        <authorList>
            <person name="Burns J.A."/>
            <person name="Paasch A."/>
            <person name="Narechania A."/>
            <person name="Kim E."/>
        </authorList>
    </citation>
    <scope>NUCLEOTIDE SEQUENCE [LARGE SCALE GENOMIC DNA]</scope>
    <source>
        <strain evidence="4 5">PLY_AMNH</strain>
    </source>
</reference>
<dbReference type="Pfam" id="PF05833">
    <property type="entry name" value="NFACT_N"/>
    <property type="match status" value="1"/>
</dbReference>
<keyword evidence="1" id="KW-0175">Coiled coil</keyword>
<organism evidence="4 5">
    <name type="scientific">Cymbomonas tetramitiformis</name>
    <dbReference type="NCBI Taxonomy" id="36881"/>
    <lineage>
        <taxon>Eukaryota</taxon>
        <taxon>Viridiplantae</taxon>
        <taxon>Chlorophyta</taxon>
        <taxon>Pyramimonadophyceae</taxon>
        <taxon>Pyramimonadales</taxon>
        <taxon>Pyramimonadaceae</taxon>
        <taxon>Cymbomonas</taxon>
    </lineage>
</organism>
<proteinExistence type="predicted"/>
<dbReference type="Proteomes" id="UP001190700">
    <property type="component" value="Unassembled WGS sequence"/>
</dbReference>
<keyword evidence="5" id="KW-1185">Reference proteome</keyword>